<evidence type="ECO:0000256" key="4">
    <source>
        <dbReference type="RuleBase" id="RU363019"/>
    </source>
</evidence>
<dbReference type="PANTHER" id="PTHR45625:SF4">
    <property type="entry name" value="PEPTIDYLPROLYL ISOMERASE DOMAIN AND WD REPEAT-CONTAINING PROTEIN 1"/>
    <property type="match status" value="1"/>
</dbReference>
<reference evidence="7" key="1">
    <citation type="submission" date="2021-02" db="EMBL/GenBank/DDBJ databases">
        <title>Natronogracilivirga saccharolytica gen. nov. sp. nov. a new anaerobic, haloalkiliphilic carbohydrate-fermenting bacterium from soda lake and proposing of Cyclonatronumiaceae fam. nov. in the phylum Balneolaeota.</title>
        <authorList>
            <person name="Zhilina T.N."/>
            <person name="Sorokin D.Y."/>
            <person name="Zavarzina D.G."/>
            <person name="Toshchakov S.V."/>
            <person name="Kublanov I.V."/>
        </authorList>
    </citation>
    <scope>NUCLEOTIDE SEQUENCE</scope>
    <source>
        <strain evidence="7">Z-1702</strain>
    </source>
</reference>
<comment type="catalytic activity">
    <reaction evidence="4">
        <text>[protein]-peptidylproline (omega=180) = [protein]-peptidylproline (omega=0)</text>
        <dbReference type="Rhea" id="RHEA:16237"/>
        <dbReference type="Rhea" id="RHEA-COMP:10747"/>
        <dbReference type="Rhea" id="RHEA-COMP:10748"/>
        <dbReference type="ChEBI" id="CHEBI:83833"/>
        <dbReference type="ChEBI" id="CHEBI:83834"/>
        <dbReference type="EC" id="5.2.1.8"/>
    </reaction>
</comment>
<keyword evidence="2 4" id="KW-0697">Rotamase</keyword>
<dbReference type="InterPro" id="IPR002130">
    <property type="entry name" value="Cyclophilin-type_PPIase_dom"/>
</dbReference>
<accession>A0A8J7S6S7</accession>
<sequence length="230" mass="25644">MNPVNLLAAILLIALASITLISCGNSEELERLQRSKTELSDEKRELEQKIEDLMTTRKRIDFLAGQMDGIKATIVTNHGDIELAFHPDRAPIHTFNFVTRAESGFYDGTKFHRVIPGFMIQGGDPNSREDDRRLYGQGGPVVAIPHEFNDTRHEPGILSMARVSDKSRGAGSQFFIMHGANPGLDNEYTAFGEVTSGMDVVDAIANVQTSSQYRDQPEEHVVIERVEVFR</sequence>
<keyword evidence="8" id="KW-1185">Reference proteome</keyword>
<comment type="caution">
    <text evidence="7">The sequence shown here is derived from an EMBL/GenBank/DDBJ whole genome shotgun (WGS) entry which is preliminary data.</text>
</comment>
<dbReference type="PROSITE" id="PS50072">
    <property type="entry name" value="CSA_PPIASE_2"/>
    <property type="match status" value="1"/>
</dbReference>
<dbReference type="CDD" id="cd00317">
    <property type="entry name" value="cyclophilin"/>
    <property type="match status" value="1"/>
</dbReference>
<dbReference type="EC" id="5.2.1.8" evidence="4"/>
<dbReference type="SUPFAM" id="SSF50891">
    <property type="entry name" value="Cyclophilin-like"/>
    <property type="match status" value="1"/>
</dbReference>
<evidence type="ECO:0000313" key="8">
    <source>
        <dbReference type="Proteomes" id="UP000673975"/>
    </source>
</evidence>
<proteinExistence type="inferred from homology"/>
<keyword evidence="5" id="KW-0175">Coiled coil</keyword>
<evidence type="ECO:0000256" key="2">
    <source>
        <dbReference type="ARBA" id="ARBA00023110"/>
    </source>
</evidence>
<dbReference type="GO" id="GO:0003755">
    <property type="term" value="F:peptidyl-prolyl cis-trans isomerase activity"/>
    <property type="evidence" value="ECO:0007669"/>
    <property type="project" value="UniProtKB-UniRule"/>
</dbReference>
<comment type="function">
    <text evidence="4">PPIases accelerate the folding of proteins. It catalyzes the cis-trans isomerization of proline imidic peptide bonds in oligopeptides.</text>
</comment>
<dbReference type="Gene3D" id="2.40.100.10">
    <property type="entry name" value="Cyclophilin-like"/>
    <property type="match status" value="1"/>
</dbReference>
<dbReference type="InterPro" id="IPR029000">
    <property type="entry name" value="Cyclophilin-like_dom_sf"/>
</dbReference>
<protein>
    <recommendedName>
        <fullName evidence="4">Peptidyl-prolyl cis-trans isomerase</fullName>
        <shortName evidence="4">PPIase</shortName>
        <ecNumber evidence="4">5.2.1.8</ecNumber>
    </recommendedName>
</protein>
<dbReference type="AlphaFoldDB" id="A0A8J7S6S7"/>
<dbReference type="InterPro" id="IPR020892">
    <property type="entry name" value="Cyclophilin-type_PPIase_CS"/>
</dbReference>
<dbReference type="Proteomes" id="UP000673975">
    <property type="component" value="Unassembled WGS sequence"/>
</dbReference>
<dbReference type="Pfam" id="PF00160">
    <property type="entry name" value="Pro_isomerase"/>
    <property type="match status" value="1"/>
</dbReference>
<evidence type="ECO:0000256" key="3">
    <source>
        <dbReference type="ARBA" id="ARBA00023235"/>
    </source>
</evidence>
<feature type="domain" description="PPIase cyclophilin-type" evidence="6">
    <location>
        <begin position="76"/>
        <end position="228"/>
    </location>
</feature>
<dbReference type="PROSITE" id="PS00170">
    <property type="entry name" value="CSA_PPIASE_1"/>
    <property type="match status" value="1"/>
</dbReference>
<name>A0A8J7S6S7_9BACT</name>
<dbReference type="EMBL" id="JAFIDN010000001">
    <property type="protein sequence ID" value="MBP3191303.1"/>
    <property type="molecule type" value="Genomic_DNA"/>
</dbReference>
<evidence type="ECO:0000256" key="1">
    <source>
        <dbReference type="ARBA" id="ARBA00007365"/>
    </source>
</evidence>
<evidence type="ECO:0000256" key="5">
    <source>
        <dbReference type="SAM" id="Coils"/>
    </source>
</evidence>
<keyword evidence="3 4" id="KW-0413">Isomerase</keyword>
<dbReference type="RefSeq" id="WP_210509659.1">
    <property type="nucleotide sequence ID" value="NZ_JAFIDN010000001.1"/>
</dbReference>
<feature type="coiled-coil region" evidence="5">
    <location>
        <begin position="25"/>
        <end position="59"/>
    </location>
</feature>
<evidence type="ECO:0000313" key="7">
    <source>
        <dbReference type="EMBL" id="MBP3191303.1"/>
    </source>
</evidence>
<organism evidence="7 8">
    <name type="scientific">Natronogracilivirga saccharolytica</name>
    <dbReference type="NCBI Taxonomy" id="2812953"/>
    <lineage>
        <taxon>Bacteria</taxon>
        <taxon>Pseudomonadati</taxon>
        <taxon>Balneolota</taxon>
        <taxon>Balneolia</taxon>
        <taxon>Balneolales</taxon>
        <taxon>Cyclonatronaceae</taxon>
        <taxon>Natronogracilivirga</taxon>
    </lineage>
</organism>
<comment type="similarity">
    <text evidence="1 4">Belongs to the cyclophilin-type PPIase family.</text>
</comment>
<evidence type="ECO:0000259" key="6">
    <source>
        <dbReference type="PROSITE" id="PS50072"/>
    </source>
</evidence>
<dbReference type="PRINTS" id="PR00153">
    <property type="entry name" value="CSAPPISMRASE"/>
</dbReference>
<dbReference type="GO" id="GO:0006457">
    <property type="term" value="P:protein folding"/>
    <property type="evidence" value="ECO:0007669"/>
    <property type="project" value="InterPro"/>
</dbReference>
<dbReference type="PANTHER" id="PTHR45625">
    <property type="entry name" value="PEPTIDYL-PROLYL CIS-TRANS ISOMERASE-RELATED"/>
    <property type="match status" value="1"/>
</dbReference>
<gene>
    <name evidence="7" type="ORF">NATSA_01365</name>
</gene>
<dbReference type="InterPro" id="IPR044666">
    <property type="entry name" value="Cyclophilin_A-like"/>
</dbReference>